<proteinExistence type="inferred from homology"/>
<organism evidence="3">
    <name type="scientific">Strongyloides ratti</name>
    <name type="common">Parasitic roundworm</name>
    <dbReference type="NCBI Taxonomy" id="34506"/>
    <lineage>
        <taxon>Eukaryota</taxon>
        <taxon>Metazoa</taxon>
        <taxon>Ecdysozoa</taxon>
        <taxon>Nematoda</taxon>
        <taxon>Chromadorea</taxon>
        <taxon>Rhabditida</taxon>
        <taxon>Tylenchina</taxon>
        <taxon>Panagrolaimomorpha</taxon>
        <taxon>Strongyloidoidea</taxon>
        <taxon>Strongyloididae</taxon>
        <taxon>Strongyloides</taxon>
    </lineage>
</organism>
<keyword evidence="4" id="KW-1185">Reference proteome</keyword>
<dbReference type="STRING" id="34506.A0A090LJ69"/>
<gene>
    <name evidence="3 5 6" type="ORF">SRAE_2000224200</name>
</gene>
<dbReference type="InterPro" id="IPR036034">
    <property type="entry name" value="PDZ_sf"/>
</dbReference>
<evidence type="ECO:0000259" key="2">
    <source>
        <dbReference type="PROSITE" id="PS50106"/>
    </source>
</evidence>
<dbReference type="Pfam" id="PF25082">
    <property type="entry name" value="GIPC1_GH2"/>
    <property type="match status" value="1"/>
</dbReference>
<reference evidence="3 4" key="1">
    <citation type="submission" date="2014-09" db="EMBL/GenBank/DDBJ databases">
        <authorList>
            <person name="Martin A.A."/>
        </authorList>
    </citation>
    <scope>NUCLEOTIDE SEQUENCE</scope>
    <source>
        <strain evidence="4">ED321</strain>
        <strain evidence="3">ED321 Heterogonic</strain>
    </source>
</reference>
<dbReference type="Gene3D" id="2.30.42.10">
    <property type="match status" value="1"/>
</dbReference>
<dbReference type="CTD" id="36379945"/>
<dbReference type="SMART" id="SM00228">
    <property type="entry name" value="PDZ"/>
    <property type="match status" value="1"/>
</dbReference>
<dbReference type="Proteomes" id="UP000035682">
    <property type="component" value="Unplaced"/>
</dbReference>
<dbReference type="RefSeq" id="XP_024506780.1">
    <property type="nucleotide sequence ID" value="XM_024653289.1"/>
</dbReference>
<dbReference type="EMBL" id="LN609529">
    <property type="protein sequence ID" value="CEF67580.1"/>
    <property type="molecule type" value="Genomic_DNA"/>
</dbReference>
<comment type="similarity">
    <text evidence="1">Belongs to the GIPC family.</text>
</comment>
<dbReference type="InterPro" id="IPR056814">
    <property type="entry name" value="GIPC1-3_GH1"/>
</dbReference>
<dbReference type="PANTHER" id="PTHR12259:SF1">
    <property type="entry name" value="GH21964P"/>
    <property type="match status" value="1"/>
</dbReference>
<feature type="domain" description="PDZ" evidence="2">
    <location>
        <begin position="127"/>
        <end position="195"/>
    </location>
</feature>
<dbReference type="Pfam" id="PF00595">
    <property type="entry name" value="PDZ"/>
    <property type="match status" value="1"/>
</dbReference>
<evidence type="ECO:0000313" key="5">
    <source>
        <dbReference type="WBParaSite" id="SRAE_2000224200.1"/>
    </source>
</evidence>
<dbReference type="WormBase" id="SRAE_2000224200">
    <property type="protein sequence ID" value="SRP00779"/>
    <property type="gene ID" value="WBGene00262451"/>
</dbReference>
<dbReference type="InterPro" id="IPR055349">
    <property type="entry name" value="GH2_GIPC"/>
</dbReference>
<dbReference type="PANTHER" id="PTHR12259">
    <property type="entry name" value="RGS-GAIP INTERACTING PROTEIN GIPC"/>
    <property type="match status" value="1"/>
</dbReference>
<dbReference type="InterPro" id="IPR017379">
    <property type="entry name" value="GIPC1/2/3"/>
</dbReference>
<dbReference type="WBParaSite" id="SRAE_2000224200.1">
    <property type="protein sequence ID" value="SRAE_2000224200.1"/>
    <property type="gene ID" value="WBGene00262451"/>
</dbReference>
<evidence type="ECO:0000256" key="1">
    <source>
        <dbReference type="ARBA" id="ARBA00009011"/>
    </source>
</evidence>
<dbReference type="OrthoDB" id="6509831at2759"/>
<sequence length="335" mass="37302">MRYSRSQSRNRSIQKDEIDVKLSSQITNLFCSTKNDTKNSDVLSTDTLTYSPKFECILAHGSSVAFVSSFKNLPELYINIAKAFNISPEDILYCTANTMKIDPSTFITNNVNFGDVIYAHIKGQRKEVQITKTGEALGITITDNGAGYCFVKKIKLGSTSALAFPAISIGDHIEKINGATMVGMTHCNVARVLRNIAIGESFIVRLIEPYKTGFSHISTRSSRIPNKTTIDITSGTGTLRFKANGDVVIQEAPDKMIISAMNDIFDSYLGLHDDELALSIWELGRDCQDVMELTKKINESEINIFEFPDELIFDMWGVIDDFRKSRLSSQTVKSD</sequence>
<name>A0A090LJ69_STRRB</name>
<evidence type="ECO:0000313" key="3">
    <source>
        <dbReference type="EMBL" id="CEF67580.1"/>
    </source>
</evidence>
<dbReference type="InterPro" id="IPR001478">
    <property type="entry name" value="PDZ"/>
</dbReference>
<dbReference type="Pfam" id="PF25083">
    <property type="entry name" value="GIPC1_GH1"/>
    <property type="match status" value="1"/>
</dbReference>
<reference evidence="5" key="2">
    <citation type="submission" date="2020-12" db="UniProtKB">
        <authorList>
            <consortium name="WormBaseParasite"/>
        </authorList>
    </citation>
    <scope>IDENTIFICATION</scope>
</reference>
<evidence type="ECO:0000313" key="4">
    <source>
        <dbReference type="Proteomes" id="UP000035682"/>
    </source>
</evidence>
<protein>
    <submittedName>
        <fullName evidence="3 5">GH21964p</fullName>
    </submittedName>
</protein>
<dbReference type="CDD" id="cd21180">
    <property type="entry name" value="GH2_GIPC"/>
    <property type="match status" value="1"/>
</dbReference>
<dbReference type="PROSITE" id="PS50106">
    <property type="entry name" value="PDZ"/>
    <property type="match status" value="1"/>
</dbReference>
<dbReference type="FunFam" id="2.30.42.10:FF:000097">
    <property type="entry name" value="PDZ domain-containing protein GIPC1 isoform 1"/>
    <property type="match status" value="1"/>
</dbReference>
<dbReference type="SUPFAM" id="SSF50156">
    <property type="entry name" value="PDZ domain-like"/>
    <property type="match status" value="1"/>
</dbReference>
<accession>A0A090LJ69</accession>
<dbReference type="AlphaFoldDB" id="A0A090LJ69"/>
<evidence type="ECO:0000313" key="6">
    <source>
        <dbReference type="WormBase" id="SRAE_2000224200"/>
    </source>
</evidence>
<dbReference type="GeneID" id="36379945"/>
<dbReference type="OMA" id="EQAPSEF"/>